<gene>
    <name evidence="3" type="ORF">KDL01_23390</name>
</gene>
<keyword evidence="2" id="KW-0472">Membrane</keyword>
<organism evidence="3 4">
    <name type="scientific">Actinospica durhamensis</name>
    <dbReference type="NCBI Taxonomy" id="1508375"/>
    <lineage>
        <taxon>Bacteria</taxon>
        <taxon>Bacillati</taxon>
        <taxon>Actinomycetota</taxon>
        <taxon>Actinomycetes</taxon>
        <taxon>Catenulisporales</taxon>
        <taxon>Actinospicaceae</taxon>
        <taxon>Actinospica</taxon>
    </lineage>
</organism>
<feature type="region of interest" description="Disordered" evidence="1">
    <location>
        <begin position="1"/>
        <end position="26"/>
    </location>
</feature>
<evidence type="ECO:0000256" key="1">
    <source>
        <dbReference type="SAM" id="MobiDB-lite"/>
    </source>
</evidence>
<feature type="transmembrane region" description="Helical" evidence="2">
    <location>
        <begin position="155"/>
        <end position="175"/>
    </location>
</feature>
<feature type="compositionally biased region" description="Basic and acidic residues" evidence="1">
    <location>
        <begin position="1"/>
        <end position="13"/>
    </location>
</feature>
<keyword evidence="4" id="KW-1185">Reference proteome</keyword>
<accession>A0A941ETP9</accession>
<proteinExistence type="predicted"/>
<keyword evidence="3" id="KW-0808">Transferase</keyword>
<dbReference type="EC" id="2.4.-.-" evidence="3"/>
<dbReference type="GO" id="GO:0016757">
    <property type="term" value="F:glycosyltransferase activity"/>
    <property type="evidence" value="ECO:0007669"/>
    <property type="project" value="UniProtKB-KW"/>
</dbReference>
<feature type="transmembrane region" description="Helical" evidence="2">
    <location>
        <begin position="209"/>
        <end position="227"/>
    </location>
</feature>
<feature type="transmembrane region" description="Helical" evidence="2">
    <location>
        <begin position="385"/>
        <end position="406"/>
    </location>
</feature>
<feature type="transmembrane region" description="Helical" evidence="2">
    <location>
        <begin position="448"/>
        <end position="471"/>
    </location>
</feature>
<feature type="transmembrane region" description="Helical" evidence="2">
    <location>
        <begin position="35"/>
        <end position="55"/>
    </location>
</feature>
<comment type="caution">
    <text evidence="3">The sequence shown here is derived from an EMBL/GenBank/DDBJ whole genome shotgun (WGS) entry which is preliminary data.</text>
</comment>
<evidence type="ECO:0000313" key="4">
    <source>
        <dbReference type="Proteomes" id="UP000675781"/>
    </source>
</evidence>
<dbReference type="RefSeq" id="WP_212530723.1">
    <property type="nucleotide sequence ID" value="NZ_JAGSOG010000132.1"/>
</dbReference>
<name>A0A941ETP9_9ACTN</name>
<dbReference type="EMBL" id="JAGSOG010000132">
    <property type="protein sequence ID" value="MBR7836242.1"/>
    <property type="molecule type" value="Genomic_DNA"/>
</dbReference>
<keyword evidence="2" id="KW-0812">Transmembrane</keyword>
<dbReference type="Proteomes" id="UP000675781">
    <property type="component" value="Unassembled WGS sequence"/>
</dbReference>
<feature type="transmembrane region" description="Helical" evidence="2">
    <location>
        <begin position="247"/>
        <end position="268"/>
    </location>
</feature>
<feature type="transmembrane region" description="Helical" evidence="2">
    <location>
        <begin position="355"/>
        <end position="373"/>
    </location>
</feature>
<feature type="transmembrane region" description="Helical" evidence="2">
    <location>
        <begin position="130"/>
        <end position="148"/>
    </location>
</feature>
<protein>
    <submittedName>
        <fullName evidence="3">Glycosyltransferase family 39 protein</fullName>
        <ecNumber evidence="3">2.4.-.-</ecNumber>
    </submittedName>
</protein>
<feature type="transmembrane region" description="Helical" evidence="2">
    <location>
        <begin position="412"/>
        <end position="436"/>
    </location>
</feature>
<sequence length="479" mass="51423">MTANVLHEDRTEQPEPPSPDAHGGRTIAGEPLRRFLLVALGLAAVAMTMVFIAVARAPQLSITDEGPHADYAYRASTLQMPAKGTLIAPEIRYEWYCHDLSGTTGKSDCTGYTSSFKAGQQDYTFDDPPLYYTTTGLLARAISVVVPGSHHFITIGRAIGAIWLFLAMMVFYLALRRFRAAWQYAAAGAVFLPLVPGVLASCTQITSDAPAALCGAAALYVLARYLIDKKTGWVLPLVVTVLSSATKTLNGMPILIVAAVLGFVAIVAARKRDWTAVRRAALVAGVIVASFGAVYLAWTHWQAGRGVANWVNPNKANGQALTGSKAGDMLSNLFNTFQHLATMYQLQPQINGETVVIWATLLTVLFCAAPLMLMTASKSYSWGWLLGLATFVGVSAIAIVVELQVFAANHEYFVMVSARYALAFIPWVVACLAVVASRRRLLRTSTGFVAIGFAVMILAELGLFTLGPALISNTTLLVG</sequence>
<evidence type="ECO:0000313" key="3">
    <source>
        <dbReference type="EMBL" id="MBR7836242.1"/>
    </source>
</evidence>
<evidence type="ECO:0000256" key="2">
    <source>
        <dbReference type="SAM" id="Phobius"/>
    </source>
</evidence>
<keyword evidence="3" id="KW-0328">Glycosyltransferase</keyword>
<reference evidence="3" key="1">
    <citation type="submission" date="2021-04" db="EMBL/GenBank/DDBJ databases">
        <title>Genome based classification of Actinospica acidithermotolerans sp. nov., an actinobacterium isolated from an Indonesian hot spring.</title>
        <authorList>
            <person name="Kusuma A.B."/>
            <person name="Putra K.E."/>
            <person name="Nafisah S."/>
            <person name="Loh J."/>
            <person name="Nouioui I."/>
            <person name="Goodfellow M."/>
        </authorList>
    </citation>
    <scope>NUCLEOTIDE SEQUENCE</scope>
    <source>
        <strain evidence="3">CSCA 57</strain>
    </source>
</reference>
<feature type="transmembrane region" description="Helical" evidence="2">
    <location>
        <begin position="181"/>
        <end position="202"/>
    </location>
</feature>
<feature type="transmembrane region" description="Helical" evidence="2">
    <location>
        <begin position="280"/>
        <end position="298"/>
    </location>
</feature>
<dbReference type="AlphaFoldDB" id="A0A941ETP9"/>
<keyword evidence="2" id="KW-1133">Transmembrane helix</keyword>